<dbReference type="AlphaFoldDB" id="A0A830F9M8"/>
<evidence type="ECO:0000259" key="2">
    <source>
        <dbReference type="Pfam" id="PF23420"/>
    </source>
</evidence>
<dbReference type="InterPro" id="IPR056494">
    <property type="entry name" value="DUF7108_C"/>
</dbReference>
<proteinExistence type="predicted"/>
<protein>
    <recommendedName>
        <fullName evidence="5">RnhA operon protein</fullName>
    </recommendedName>
</protein>
<accession>A0A830F9M8</accession>
<feature type="domain" description="DUF7108" evidence="2">
    <location>
        <begin position="98"/>
        <end position="184"/>
    </location>
</feature>
<name>A0A830F9M8_9EURY</name>
<reference evidence="3 4" key="1">
    <citation type="journal article" date="2019" name="Int. J. Syst. Evol. Microbiol.">
        <title>The Global Catalogue of Microorganisms (GCM) 10K type strain sequencing project: providing services to taxonomists for standard genome sequencing and annotation.</title>
        <authorList>
            <consortium name="The Broad Institute Genomics Platform"/>
            <consortium name="The Broad Institute Genome Sequencing Center for Infectious Disease"/>
            <person name="Wu L."/>
            <person name="Ma J."/>
        </authorList>
    </citation>
    <scope>NUCLEOTIDE SEQUENCE [LARGE SCALE GENOMIC DNA]</scope>
    <source>
        <strain evidence="3 4">JCM 19585</strain>
    </source>
</reference>
<dbReference type="RefSeq" id="WP_425433164.1">
    <property type="nucleotide sequence ID" value="NZ_BMPF01000002.1"/>
</dbReference>
<dbReference type="EMBL" id="BMPF01000002">
    <property type="protein sequence ID" value="GGL32591.1"/>
    <property type="molecule type" value="Genomic_DNA"/>
</dbReference>
<feature type="domain" description="DUF7108" evidence="1">
    <location>
        <begin position="7"/>
        <end position="92"/>
    </location>
</feature>
<gene>
    <name evidence="3" type="ORF">GCM10009037_15320</name>
</gene>
<evidence type="ECO:0000313" key="3">
    <source>
        <dbReference type="EMBL" id="GGL32591.1"/>
    </source>
</evidence>
<dbReference type="InterPro" id="IPR055532">
    <property type="entry name" value="DUF7108_N"/>
</dbReference>
<dbReference type="Pfam" id="PF23418">
    <property type="entry name" value="DUF7108"/>
    <property type="match status" value="1"/>
</dbReference>
<evidence type="ECO:0000259" key="1">
    <source>
        <dbReference type="Pfam" id="PF23418"/>
    </source>
</evidence>
<dbReference type="Pfam" id="PF23420">
    <property type="entry name" value="DUF7108_C"/>
    <property type="match status" value="1"/>
</dbReference>
<sequence>MHSTMLDLPDDTVEEAERLTRLARRATDEDEASVYREERATLLGEHGYVAREREDDGHVTLVCYPESWLDDSGTIRMDAVDPTDAVERPLGGPGDPERWDDVAEHNREIARRVHEAHGSLHGETATALAAFASNHYAKAVEELTAEELAEFREDYFVRNAWPSADQRDAVTESLRYAFEAAGKELPT</sequence>
<evidence type="ECO:0000313" key="4">
    <source>
        <dbReference type="Proteomes" id="UP000628840"/>
    </source>
</evidence>
<dbReference type="Proteomes" id="UP000628840">
    <property type="component" value="Unassembled WGS sequence"/>
</dbReference>
<evidence type="ECO:0008006" key="5">
    <source>
        <dbReference type="Google" id="ProtNLM"/>
    </source>
</evidence>
<keyword evidence="4" id="KW-1185">Reference proteome</keyword>
<comment type="caution">
    <text evidence="3">The sequence shown here is derived from an EMBL/GenBank/DDBJ whole genome shotgun (WGS) entry which is preliminary data.</text>
</comment>
<organism evidence="3 4">
    <name type="scientific">Halarchaeum grantii</name>
    <dbReference type="NCBI Taxonomy" id="1193105"/>
    <lineage>
        <taxon>Archaea</taxon>
        <taxon>Methanobacteriati</taxon>
        <taxon>Methanobacteriota</taxon>
        <taxon>Stenosarchaea group</taxon>
        <taxon>Halobacteria</taxon>
        <taxon>Halobacteriales</taxon>
        <taxon>Halobacteriaceae</taxon>
    </lineage>
</organism>